<feature type="transmembrane region" description="Helical" evidence="2">
    <location>
        <begin position="12"/>
        <end position="33"/>
    </location>
</feature>
<feature type="transmembrane region" description="Helical" evidence="2">
    <location>
        <begin position="243"/>
        <end position="264"/>
    </location>
</feature>
<feature type="domain" description="Transglutaminase-like" evidence="3">
    <location>
        <begin position="511"/>
        <end position="582"/>
    </location>
</feature>
<feature type="region of interest" description="Disordered" evidence="1">
    <location>
        <begin position="194"/>
        <end position="232"/>
    </location>
</feature>
<dbReference type="Gene3D" id="3.10.620.30">
    <property type="match status" value="1"/>
</dbReference>
<sequence>MSVAAARTLLARAAPTGCVVLAGAVAGLLFAPVFGLTGLLAPVGVPAGVMLLVALACARRPSLVVWRPLLVAGGGLLAVLWTTLWSTTLAGLPTGATWRALAAGVTDSWRLALQSTWPARPEPELLLFVPLLVVLAGALGVELLHRLRGPLPALAPSLAVALLSQGYAALPPVAGTVAALGYAAVAGALLATTRHGTDPSGTRAGTMTPTRGAATRGSPGGAVPASGFRSRPPAAERSDLASALFRIGLPLLLAVLAALLAGVWPPAGVPRYAAHRDEPAPLPQTRVTSPLDEIAFRLTHPGTPVFRVRAVGNGGRAGTDGTPGPTAQPETDRWPLVVLDTFDGVNWTPGAHYRRMGTELPAGAVVTVPVRPRSAEIETVGAAAVGGPWLPSQTWPAQVRGVEPLVEQEHGSLLLPSSPGPARYTLTWWQPQVDAGRLDTAALDPRAPGGRGGVGVVPPGIAELAEQAVRGGRPSFQTALVLERYLRENYRLATGAELPTGHAWPQLADFLLRTRRGTSEQFAAAYVTLARMVGIPARLTVGFRTPATPDPDGGYTVRNGDVLAWPEVAVAGLGWVPLDPSSSATAAPAGPGLAALTARARAQLPPPEALRDPPVAPNPVAAGDRDDDGSGFAPSLSWLGVPALLLVAWLVGVPAARAVRTLRRRRRPGAAAVAGAWAEVRDRLREHGLGVPPGMTVRELAGAAATVVDQSTVDELRRLGTIVDRALWSGDSPGQGDVTEAWAAVRAVRRGLARRGWRRRLRAGLDPRTVLRRG</sequence>
<feature type="region of interest" description="Disordered" evidence="1">
    <location>
        <begin position="312"/>
        <end position="331"/>
    </location>
</feature>
<reference evidence="4 5" key="1">
    <citation type="submission" date="2024-01" db="EMBL/GenBank/DDBJ databases">
        <title>Genome insights into Plantactinospora sonchi sp. nov.</title>
        <authorList>
            <person name="Wang L."/>
        </authorList>
    </citation>
    <scope>NUCLEOTIDE SEQUENCE [LARGE SCALE GENOMIC DNA]</scope>
    <source>
        <strain evidence="4 5">NEAU-QY2</strain>
    </source>
</reference>
<keyword evidence="2" id="KW-0472">Membrane</keyword>
<evidence type="ECO:0000256" key="2">
    <source>
        <dbReference type="SAM" id="Phobius"/>
    </source>
</evidence>
<keyword evidence="2" id="KW-1133">Transmembrane helix</keyword>
<evidence type="ECO:0000313" key="4">
    <source>
        <dbReference type="EMBL" id="MEE6258199.1"/>
    </source>
</evidence>
<dbReference type="InterPro" id="IPR025403">
    <property type="entry name" value="TgpA-like_C"/>
</dbReference>
<organism evidence="4 5">
    <name type="scientific">Plantactinospora sonchi</name>
    <dbReference type="NCBI Taxonomy" id="1544735"/>
    <lineage>
        <taxon>Bacteria</taxon>
        <taxon>Bacillati</taxon>
        <taxon>Actinomycetota</taxon>
        <taxon>Actinomycetes</taxon>
        <taxon>Micromonosporales</taxon>
        <taxon>Micromonosporaceae</taxon>
        <taxon>Plantactinospora</taxon>
    </lineage>
</organism>
<accession>A0ABU7RP21</accession>
<dbReference type="Proteomes" id="UP001332243">
    <property type="component" value="Unassembled WGS sequence"/>
</dbReference>
<dbReference type="SMART" id="SM00460">
    <property type="entry name" value="TGc"/>
    <property type="match status" value="1"/>
</dbReference>
<feature type="compositionally biased region" description="Polar residues" evidence="1">
    <location>
        <begin position="199"/>
        <end position="209"/>
    </location>
</feature>
<dbReference type="Pfam" id="PF01841">
    <property type="entry name" value="Transglut_core"/>
    <property type="match status" value="1"/>
</dbReference>
<dbReference type="InterPro" id="IPR002931">
    <property type="entry name" value="Transglutaminase-like"/>
</dbReference>
<proteinExistence type="predicted"/>
<feature type="transmembrane region" description="Helical" evidence="2">
    <location>
        <begin position="39"/>
        <end position="58"/>
    </location>
</feature>
<evidence type="ECO:0000313" key="5">
    <source>
        <dbReference type="Proteomes" id="UP001332243"/>
    </source>
</evidence>
<feature type="transmembrane region" description="Helical" evidence="2">
    <location>
        <begin position="636"/>
        <end position="659"/>
    </location>
</feature>
<feature type="transmembrane region" description="Helical" evidence="2">
    <location>
        <begin position="174"/>
        <end position="193"/>
    </location>
</feature>
<dbReference type="Pfam" id="PF11992">
    <property type="entry name" value="TgpA_N"/>
    <property type="match status" value="1"/>
</dbReference>
<dbReference type="PANTHER" id="PTHR42736:SF1">
    <property type="entry name" value="PROTEIN-GLUTAMINE GAMMA-GLUTAMYLTRANSFERASE"/>
    <property type="match status" value="1"/>
</dbReference>
<feature type="region of interest" description="Disordered" evidence="1">
    <location>
        <begin position="606"/>
        <end position="627"/>
    </location>
</feature>
<feature type="transmembrane region" description="Helical" evidence="2">
    <location>
        <begin position="125"/>
        <end position="144"/>
    </location>
</feature>
<dbReference type="InterPro" id="IPR038765">
    <property type="entry name" value="Papain-like_cys_pep_sf"/>
</dbReference>
<dbReference type="RefSeq" id="WP_331213324.1">
    <property type="nucleotide sequence ID" value="NZ_JAZGQK010000006.1"/>
</dbReference>
<evidence type="ECO:0000259" key="3">
    <source>
        <dbReference type="SMART" id="SM00460"/>
    </source>
</evidence>
<comment type="caution">
    <text evidence="4">The sequence shown here is derived from an EMBL/GenBank/DDBJ whole genome shotgun (WGS) entry which is preliminary data.</text>
</comment>
<name>A0ABU7RP21_9ACTN</name>
<dbReference type="InterPro" id="IPR021878">
    <property type="entry name" value="TgpA_N"/>
</dbReference>
<dbReference type="InterPro" id="IPR052901">
    <property type="entry name" value="Bact_TGase-like"/>
</dbReference>
<evidence type="ECO:0000256" key="1">
    <source>
        <dbReference type="SAM" id="MobiDB-lite"/>
    </source>
</evidence>
<protein>
    <submittedName>
        <fullName evidence="4">Transglutaminase domain-containing protein</fullName>
    </submittedName>
</protein>
<dbReference type="PANTHER" id="PTHR42736">
    <property type="entry name" value="PROTEIN-GLUTAMINE GAMMA-GLUTAMYLTRANSFERASE"/>
    <property type="match status" value="1"/>
</dbReference>
<dbReference type="SUPFAM" id="SSF54001">
    <property type="entry name" value="Cysteine proteinases"/>
    <property type="match status" value="1"/>
</dbReference>
<dbReference type="Pfam" id="PF13559">
    <property type="entry name" value="DUF4129"/>
    <property type="match status" value="1"/>
</dbReference>
<keyword evidence="2" id="KW-0812">Transmembrane</keyword>
<keyword evidence="5" id="KW-1185">Reference proteome</keyword>
<feature type="transmembrane region" description="Helical" evidence="2">
    <location>
        <begin position="65"/>
        <end position="84"/>
    </location>
</feature>
<dbReference type="EMBL" id="JAZGQK010000006">
    <property type="protein sequence ID" value="MEE6258199.1"/>
    <property type="molecule type" value="Genomic_DNA"/>
</dbReference>
<gene>
    <name evidence="4" type="ORF">V1633_06780</name>
</gene>